<keyword evidence="2" id="KW-1185">Reference proteome</keyword>
<proteinExistence type="predicted"/>
<dbReference type="EMBL" id="JAMQKC010000046">
    <property type="protein sequence ID" value="MDC3418721.1"/>
    <property type="molecule type" value="Genomic_DNA"/>
</dbReference>
<reference evidence="1" key="1">
    <citation type="submission" date="2022-06" db="EMBL/GenBank/DDBJ databases">
        <title>Aquibacillus sp. a new bacterium isolated from soil saline samples.</title>
        <authorList>
            <person name="Galisteo C."/>
            <person name="De La Haba R."/>
            <person name="Sanchez-Porro C."/>
            <person name="Ventosa A."/>
        </authorList>
    </citation>
    <scope>NUCLEOTIDE SEQUENCE</scope>
    <source>
        <strain evidence="1">3ASR75-54</strain>
    </source>
</reference>
<gene>
    <name evidence="1" type="ORF">NC799_17995</name>
</gene>
<evidence type="ECO:0000313" key="1">
    <source>
        <dbReference type="EMBL" id="MDC3418721.1"/>
    </source>
</evidence>
<protein>
    <submittedName>
        <fullName evidence="1">Uncharacterized protein</fullName>
    </submittedName>
</protein>
<sequence length="260" mass="30863">MYMIKWISVKEIKVIHEYLPPKDKAVDIYTINKYTNGPLMGVYQNSSNQFLLHKGIDTYNALKVLNPNKKVPCFIFSFDISELDWCFSLLRTCFSENVYFRIRYDYIMNALKATNYDVERIADEVGCSHKEIEKYMIDKDVPDEYKELSIKYSRQTLVNKICRDPQLYAYRRLLYKAVFQTKNRLTHDKLKHFQNYITLGYSLNANEISTLAYLNGVVDEKQAWLTYWNHLSRQRNETKEAKLSTSKISRGKKHIHKFKA</sequence>
<evidence type="ECO:0000313" key="2">
    <source>
        <dbReference type="Proteomes" id="UP001145069"/>
    </source>
</evidence>
<organism evidence="1 2">
    <name type="scientific">Aquibacillus salsiterrae</name>
    <dbReference type="NCBI Taxonomy" id="2950439"/>
    <lineage>
        <taxon>Bacteria</taxon>
        <taxon>Bacillati</taxon>
        <taxon>Bacillota</taxon>
        <taxon>Bacilli</taxon>
        <taxon>Bacillales</taxon>
        <taxon>Bacillaceae</taxon>
        <taxon>Aquibacillus</taxon>
    </lineage>
</organism>
<name>A0A9X4AG97_9BACI</name>
<comment type="caution">
    <text evidence="1">The sequence shown here is derived from an EMBL/GenBank/DDBJ whole genome shotgun (WGS) entry which is preliminary data.</text>
</comment>
<dbReference type="RefSeq" id="WP_272447818.1">
    <property type="nucleotide sequence ID" value="NZ_JAMQKC010000046.1"/>
</dbReference>
<dbReference type="Proteomes" id="UP001145069">
    <property type="component" value="Unassembled WGS sequence"/>
</dbReference>
<dbReference type="AlphaFoldDB" id="A0A9X4AG97"/>
<accession>A0A9X4AG97</accession>